<comment type="similarity">
    <text evidence="3 15 16">Belongs to the SecA family.</text>
</comment>
<dbReference type="EMBL" id="PFWU01000001">
    <property type="protein sequence ID" value="PJA46434.1"/>
    <property type="molecule type" value="Genomic_DNA"/>
</dbReference>
<keyword evidence="4 15" id="KW-0813">Transport</keyword>
<dbReference type="GO" id="GO:0005524">
    <property type="term" value="F:ATP binding"/>
    <property type="evidence" value="ECO:0007669"/>
    <property type="project" value="UniProtKB-UniRule"/>
</dbReference>
<comment type="catalytic activity">
    <reaction evidence="15">
        <text>ATP + H2O + cellular proteinSide 1 = ADP + phosphate + cellular proteinSide 2.</text>
        <dbReference type="EC" id="7.4.2.8"/>
    </reaction>
</comment>
<comment type="caution">
    <text evidence="21">The sequence shown here is derived from an EMBL/GenBank/DDBJ whole genome shotgun (WGS) entry which is preliminary data.</text>
</comment>
<evidence type="ECO:0000256" key="8">
    <source>
        <dbReference type="ARBA" id="ARBA00022741"/>
    </source>
</evidence>
<dbReference type="GO" id="GO:0005829">
    <property type="term" value="C:cytosol"/>
    <property type="evidence" value="ECO:0007669"/>
    <property type="project" value="TreeGrafter"/>
</dbReference>
<evidence type="ECO:0000256" key="16">
    <source>
        <dbReference type="RuleBase" id="RU003874"/>
    </source>
</evidence>
<evidence type="ECO:0000256" key="5">
    <source>
        <dbReference type="ARBA" id="ARBA00022475"/>
    </source>
</evidence>
<dbReference type="GO" id="GO:0005886">
    <property type="term" value="C:plasma membrane"/>
    <property type="evidence" value="ECO:0007669"/>
    <property type="project" value="UniProtKB-SubCell"/>
</dbReference>
<evidence type="ECO:0000256" key="4">
    <source>
        <dbReference type="ARBA" id="ARBA00022448"/>
    </source>
</evidence>
<evidence type="ECO:0000256" key="7">
    <source>
        <dbReference type="ARBA" id="ARBA00022723"/>
    </source>
</evidence>
<dbReference type="InterPro" id="IPR014018">
    <property type="entry name" value="SecA_motor_DEAD"/>
</dbReference>
<dbReference type="Pfam" id="PF07516">
    <property type="entry name" value="SecA_SW"/>
    <property type="match status" value="1"/>
</dbReference>
<dbReference type="GO" id="GO:0008564">
    <property type="term" value="F:protein-exporting ATPase activity"/>
    <property type="evidence" value="ECO:0007669"/>
    <property type="project" value="UniProtKB-EC"/>
</dbReference>
<dbReference type="NCBIfam" id="NF009538">
    <property type="entry name" value="PRK12904.1"/>
    <property type="match status" value="1"/>
</dbReference>
<dbReference type="InterPro" id="IPR044722">
    <property type="entry name" value="SecA_SF2_C"/>
</dbReference>
<dbReference type="SUPFAM" id="SSF52540">
    <property type="entry name" value="P-loop containing nucleoside triphosphate hydrolases"/>
    <property type="match status" value="2"/>
</dbReference>
<evidence type="ECO:0000259" key="19">
    <source>
        <dbReference type="PROSITE" id="PS51194"/>
    </source>
</evidence>
<dbReference type="InterPro" id="IPR036670">
    <property type="entry name" value="SecA_X-link_sf"/>
</dbReference>
<dbReference type="GO" id="GO:0006605">
    <property type="term" value="P:protein targeting"/>
    <property type="evidence" value="ECO:0007669"/>
    <property type="project" value="UniProtKB-UniRule"/>
</dbReference>
<keyword evidence="7" id="KW-0479">Metal-binding</keyword>
<dbReference type="Gene3D" id="3.40.50.300">
    <property type="entry name" value="P-loop containing nucleotide triphosphate hydrolases"/>
    <property type="match status" value="3"/>
</dbReference>
<feature type="region of interest" description="Disordered" evidence="17">
    <location>
        <begin position="881"/>
        <end position="903"/>
    </location>
</feature>
<dbReference type="GO" id="GO:0031522">
    <property type="term" value="C:cell envelope Sec protein transport complex"/>
    <property type="evidence" value="ECO:0007669"/>
    <property type="project" value="TreeGrafter"/>
</dbReference>
<dbReference type="InterPro" id="IPR020937">
    <property type="entry name" value="SecA_CS"/>
</dbReference>
<dbReference type="EC" id="7.4.2.8" evidence="15"/>
<evidence type="ECO:0000256" key="12">
    <source>
        <dbReference type="ARBA" id="ARBA00022967"/>
    </source>
</evidence>
<dbReference type="PROSITE" id="PS51194">
    <property type="entry name" value="HELICASE_CTER"/>
    <property type="match status" value="1"/>
</dbReference>
<proteinExistence type="inferred from homology"/>
<dbReference type="PROSITE" id="PS51192">
    <property type="entry name" value="HELICASE_ATP_BIND_1"/>
    <property type="match status" value="1"/>
</dbReference>
<evidence type="ECO:0000256" key="11">
    <source>
        <dbReference type="ARBA" id="ARBA00022927"/>
    </source>
</evidence>
<dbReference type="Pfam" id="PF21090">
    <property type="entry name" value="P-loop_SecA"/>
    <property type="match status" value="1"/>
</dbReference>
<dbReference type="Pfam" id="PF01043">
    <property type="entry name" value="SecA_PP_bind"/>
    <property type="match status" value="1"/>
</dbReference>
<dbReference type="CDD" id="cd18803">
    <property type="entry name" value="SF2_C_secA"/>
    <property type="match status" value="1"/>
</dbReference>
<evidence type="ECO:0000256" key="2">
    <source>
        <dbReference type="ARBA" id="ARBA00004170"/>
    </source>
</evidence>
<dbReference type="NCBIfam" id="TIGR00963">
    <property type="entry name" value="secA"/>
    <property type="match status" value="1"/>
</dbReference>
<accession>A0A2M7XEY9</accession>
<dbReference type="FunFam" id="3.90.1440.10:FF:000003">
    <property type="entry name" value="Preprotein translocase SecA subunit"/>
    <property type="match status" value="1"/>
</dbReference>
<evidence type="ECO:0000256" key="10">
    <source>
        <dbReference type="ARBA" id="ARBA00022840"/>
    </source>
</evidence>
<keyword evidence="10 15" id="KW-0067">ATP-binding</keyword>
<dbReference type="NCBIfam" id="NF006630">
    <property type="entry name" value="PRK09200.1"/>
    <property type="match status" value="1"/>
</dbReference>
<comment type="function">
    <text evidence="15">Part of the Sec protein translocase complex. Interacts with the SecYEG preprotein conducting channel. Has a central role in coupling the hydrolysis of ATP to the transfer of proteins into and across the cell membrane, serving as an ATP-driven molecular motor driving the stepwise translocation of polypeptide chains across the membrane.</text>
</comment>
<keyword evidence="11 15" id="KW-0653">Protein transport</keyword>
<reference evidence="22" key="1">
    <citation type="submission" date="2017-09" db="EMBL/GenBank/DDBJ databases">
        <title>Depth-based differentiation of microbial function through sediment-hosted aquifers and enrichment of novel symbionts in the deep terrestrial subsurface.</title>
        <authorList>
            <person name="Probst A.J."/>
            <person name="Ladd B."/>
            <person name="Jarett J.K."/>
            <person name="Geller-Mcgrath D.E."/>
            <person name="Sieber C.M.K."/>
            <person name="Emerson J.B."/>
            <person name="Anantharaman K."/>
            <person name="Thomas B.C."/>
            <person name="Malmstrom R."/>
            <person name="Stieglmeier M."/>
            <person name="Klingl A."/>
            <person name="Woyke T."/>
            <person name="Ryan C.M."/>
            <person name="Banfield J.F."/>
        </authorList>
    </citation>
    <scope>NUCLEOTIDE SEQUENCE [LARGE SCALE GENOMIC DNA]</scope>
</reference>
<dbReference type="InterPro" id="IPR004027">
    <property type="entry name" value="SEC_C_motif"/>
</dbReference>
<protein>
    <recommendedName>
        <fullName evidence="15 16">Protein translocase subunit SecA</fullName>
        <ecNumber evidence="15">7.4.2.8</ecNumber>
    </recommendedName>
</protein>
<name>A0A2M7XEY9_9BACT</name>
<comment type="subcellular location">
    <subcellularLocation>
        <location evidence="15">Cell membrane</location>
        <topology evidence="15">Peripheral membrane protein</topology>
        <orientation evidence="15">Cytoplasmic side</orientation>
    </subcellularLocation>
    <subcellularLocation>
        <location evidence="15">Cytoplasm</location>
    </subcellularLocation>
    <subcellularLocation>
        <location evidence="2">Membrane</location>
        <topology evidence="2">Peripheral membrane protein</topology>
    </subcellularLocation>
    <text evidence="15">Distribution is 50-50.</text>
</comment>
<evidence type="ECO:0000256" key="15">
    <source>
        <dbReference type="HAMAP-Rule" id="MF_01382"/>
    </source>
</evidence>
<keyword evidence="9" id="KW-0862">Zinc</keyword>
<feature type="binding site" evidence="15">
    <location>
        <position position="86"/>
    </location>
    <ligand>
        <name>ATP</name>
        <dbReference type="ChEBI" id="CHEBI:30616"/>
    </ligand>
</feature>
<evidence type="ECO:0000313" key="22">
    <source>
        <dbReference type="Proteomes" id="UP000229385"/>
    </source>
</evidence>
<dbReference type="InterPro" id="IPR027417">
    <property type="entry name" value="P-loop_NTPase"/>
</dbReference>
<dbReference type="InterPro" id="IPR011130">
    <property type="entry name" value="SecA_preprotein_X-link_dom"/>
</dbReference>
<dbReference type="Gene3D" id="1.10.3060.10">
    <property type="entry name" value="Helical scaffold and wing domains of SecA"/>
    <property type="match status" value="1"/>
</dbReference>
<evidence type="ECO:0000256" key="13">
    <source>
        <dbReference type="ARBA" id="ARBA00023010"/>
    </source>
</evidence>
<dbReference type="PROSITE" id="PS01312">
    <property type="entry name" value="SECA"/>
    <property type="match status" value="1"/>
</dbReference>
<evidence type="ECO:0000313" key="21">
    <source>
        <dbReference type="EMBL" id="PJA46434.1"/>
    </source>
</evidence>
<dbReference type="PROSITE" id="PS51196">
    <property type="entry name" value="SECA_MOTOR_DEAD"/>
    <property type="match status" value="1"/>
</dbReference>
<dbReference type="AlphaFoldDB" id="A0A2M7XEY9"/>
<feature type="domain" description="Helicase ATP-binding" evidence="18">
    <location>
        <begin position="88"/>
        <end position="283"/>
    </location>
</feature>
<dbReference type="InterPro" id="IPR000185">
    <property type="entry name" value="SecA"/>
</dbReference>
<dbReference type="GO" id="GO:0065002">
    <property type="term" value="P:intracellular protein transmembrane transport"/>
    <property type="evidence" value="ECO:0007669"/>
    <property type="project" value="UniProtKB-UniRule"/>
</dbReference>
<dbReference type="InterPro" id="IPR011115">
    <property type="entry name" value="SecA_DEAD"/>
</dbReference>
<feature type="domain" description="Helicase C-terminal" evidence="19">
    <location>
        <begin position="455"/>
        <end position="622"/>
    </location>
</feature>
<gene>
    <name evidence="15" type="primary">secA</name>
    <name evidence="21" type="ORF">CO174_00095</name>
</gene>
<evidence type="ECO:0000256" key="17">
    <source>
        <dbReference type="SAM" id="MobiDB-lite"/>
    </source>
</evidence>
<keyword evidence="12 15" id="KW-1278">Translocase</keyword>
<dbReference type="HAMAP" id="MF_01382">
    <property type="entry name" value="SecA"/>
    <property type="match status" value="1"/>
</dbReference>
<dbReference type="Pfam" id="PF02810">
    <property type="entry name" value="SEC-C"/>
    <property type="match status" value="1"/>
</dbReference>
<keyword evidence="13 15" id="KW-0811">Translocation</keyword>
<evidence type="ECO:0000256" key="3">
    <source>
        <dbReference type="ARBA" id="ARBA00007650"/>
    </source>
</evidence>
<dbReference type="GO" id="GO:0046872">
    <property type="term" value="F:metal ion binding"/>
    <property type="evidence" value="ECO:0007669"/>
    <property type="project" value="UniProtKB-KW"/>
</dbReference>
<evidence type="ECO:0000256" key="14">
    <source>
        <dbReference type="ARBA" id="ARBA00023136"/>
    </source>
</evidence>
<dbReference type="CDD" id="cd17928">
    <property type="entry name" value="DEXDc_SecA"/>
    <property type="match status" value="1"/>
</dbReference>
<dbReference type="PRINTS" id="PR00906">
    <property type="entry name" value="SECA"/>
</dbReference>
<organism evidence="21 22">
    <name type="scientific">Candidatus Uhrbacteria bacterium CG_4_9_14_3_um_filter_50_9</name>
    <dbReference type="NCBI Taxonomy" id="1975035"/>
    <lineage>
        <taxon>Bacteria</taxon>
        <taxon>Candidatus Uhriibacteriota</taxon>
    </lineage>
</organism>
<evidence type="ECO:0000259" key="20">
    <source>
        <dbReference type="PROSITE" id="PS51196"/>
    </source>
</evidence>
<keyword evidence="14 15" id="KW-0472">Membrane</keyword>
<dbReference type="FunFam" id="3.40.50.300:FF:000113">
    <property type="entry name" value="Preprotein translocase subunit SecA"/>
    <property type="match status" value="1"/>
</dbReference>
<dbReference type="InterPro" id="IPR001650">
    <property type="entry name" value="Helicase_C-like"/>
</dbReference>
<dbReference type="InterPro" id="IPR011116">
    <property type="entry name" value="SecA_Wing/Scaffold"/>
</dbReference>
<dbReference type="GO" id="GO:0043952">
    <property type="term" value="P:protein transport by the Sec complex"/>
    <property type="evidence" value="ECO:0007669"/>
    <property type="project" value="UniProtKB-ARBA"/>
</dbReference>
<evidence type="ECO:0000256" key="6">
    <source>
        <dbReference type="ARBA" id="ARBA00022490"/>
    </source>
</evidence>
<dbReference type="PANTHER" id="PTHR30612:SF0">
    <property type="entry name" value="CHLOROPLAST PROTEIN-TRANSPORTING ATPASE"/>
    <property type="match status" value="1"/>
</dbReference>
<evidence type="ECO:0000256" key="1">
    <source>
        <dbReference type="ARBA" id="ARBA00001947"/>
    </source>
</evidence>
<dbReference type="SMART" id="SM00958">
    <property type="entry name" value="SecA_PP_bind"/>
    <property type="match status" value="1"/>
</dbReference>
<dbReference type="InterPro" id="IPR014001">
    <property type="entry name" value="Helicase_ATP-bd"/>
</dbReference>
<dbReference type="Gene3D" id="3.90.1440.10">
    <property type="entry name" value="SecA, preprotein cross-linking domain"/>
    <property type="match status" value="1"/>
</dbReference>
<feature type="binding site" evidence="15">
    <location>
        <position position="530"/>
    </location>
    <ligand>
        <name>ATP</name>
        <dbReference type="ChEBI" id="CHEBI:30616"/>
    </ligand>
</feature>
<dbReference type="SUPFAM" id="SSF81886">
    <property type="entry name" value="Helical scaffold and wing domains of SecA"/>
    <property type="match status" value="1"/>
</dbReference>
<sequence length="922" mass="103805">MSKVLKVLFGDPNKKMLAELGKDVARVNAFETEIQALSDEKLKAKTDEFKERLDHGETIDDFMHEAFAVVREVAKRTMGQRHYDVQLIGGFALHRGQIAEMRTGEGKTLTSTLALYTNALTGKGCHLVTVNDYLARRDCVWMGQIFHFLGMSVSCIQQQESFLYDPAYKLGEQTLAEEVADQERDMTGSFEIKEDFLRPCSRQEAYEADITYGTNNQFGFDYLRDNMAPTLDRTVMRELNFAIIDEIDSILIDEARTPLIISAPAEKSNDLYVRFAQIISTLKEHVHFNVDEKMRASTLTDEGIEAIERALQIENLYAVEQGAYQRYADTALRAKANYQRDVHYVVKDGEVMIVDEFTGRLMPGRRFSEGIHQAIEAKEGVEIKRESQTLATITFQNLFRMYSKLSGMTGTAATEAEEFAKIYNLEVVEIPTNKPIARTDLVDQIFKSEKGKYTALVTHVKNIQEKGQPVLVGTASVEKNELVHMLFTQAGIPHEVLNAKNHAREAEIIAQAGRVGAVTVATNMAGRGVDIKLGGNPGSKEDEQRVVELGGLFVIGTERHDSRRIDNQLRGRSGRQGDPGTTQFLLSMEDGLMRIFGSDRAKGMMDRLGIPDEMPIENKMITGSIEKAQARVEGHHFDSRKHLLEYDDVLNKHREVIYARRKEVLETFDKEPEKLRERVLDIVESEVEQVVLFHATPEEGPAKDDTSTNHGWNVKEIVETVATIIPLKDEHKTSLMTIGLEAARNKEDVAAGQTKIIEKIMELLGVAYDRLDEIFEDPKDIHNIERGVILRSIDMLWIDHLEAMRALRTGIGLQGYGQRDPLIEYKREGFNMFQSLLGAINHEVTYTFFKYAKHAVDMKVQQELNQSLLNRAGITLRGAAKTMGNASEQRQGGAQTSSTEKVGRNELCPCGSGKKYKKCHGV</sequence>
<evidence type="ECO:0000256" key="9">
    <source>
        <dbReference type="ARBA" id="ARBA00022833"/>
    </source>
</evidence>
<dbReference type="SUPFAM" id="SSF81767">
    <property type="entry name" value="Pre-protein crosslinking domain of SecA"/>
    <property type="match status" value="1"/>
</dbReference>
<feature type="compositionally biased region" description="Polar residues" evidence="17">
    <location>
        <begin position="884"/>
        <end position="900"/>
    </location>
</feature>
<dbReference type="PANTHER" id="PTHR30612">
    <property type="entry name" value="SECA INNER MEMBRANE COMPONENT OF SEC PROTEIN SECRETION SYSTEM"/>
    <property type="match status" value="1"/>
</dbReference>
<dbReference type="Pfam" id="PF07517">
    <property type="entry name" value="SecA_DEAD"/>
    <property type="match status" value="1"/>
</dbReference>
<dbReference type="GO" id="GO:0017038">
    <property type="term" value="P:protein import"/>
    <property type="evidence" value="ECO:0007669"/>
    <property type="project" value="InterPro"/>
</dbReference>
<feature type="domain" description="SecA family profile" evidence="20">
    <location>
        <begin position="2"/>
        <end position="617"/>
    </location>
</feature>
<comment type="cofactor">
    <cofactor evidence="1">
        <name>Zn(2+)</name>
        <dbReference type="ChEBI" id="CHEBI:29105"/>
    </cofactor>
</comment>
<keyword evidence="8 15" id="KW-0547">Nucleotide-binding</keyword>
<dbReference type="SMART" id="SM00957">
    <property type="entry name" value="SecA_DEAD"/>
    <property type="match status" value="1"/>
</dbReference>
<keyword evidence="5 15" id="KW-1003">Cell membrane</keyword>
<keyword evidence="6 15" id="KW-0963">Cytoplasm</keyword>
<evidence type="ECO:0000259" key="18">
    <source>
        <dbReference type="PROSITE" id="PS51192"/>
    </source>
</evidence>
<dbReference type="Proteomes" id="UP000229385">
    <property type="component" value="Unassembled WGS sequence"/>
</dbReference>
<feature type="binding site" evidence="15">
    <location>
        <begin position="104"/>
        <end position="108"/>
    </location>
    <ligand>
        <name>ATP</name>
        <dbReference type="ChEBI" id="CHEBI:30616"/>
    </ligand>
</feature>
<comment type="subunit">
    <text evidence="15">Monomer and homodimer. Part of the essential Sec protein translocation apparatus which comprises SecA, SecYEG and auxiliary proteins SecDF. Other proteins may also be involved.</text>
</comment>
<dbReference type="InterPro" id="IPR036266">
    <property type="entry name" value="SecA_Wing/Scaffold_sf"/>
</dbReference>